<evidence type="ECO:0000256" key="1">
    <source>
        <dbReference type="ARBA" id="ARBA00012502"/>
    </source>
</evidence>
<dbReference type="PANTHER" id="PTHR43774:SF1">
    <property type="entry name" value="PEPTIDE METHIONINE SULFOXIDE REDUCTASE MSRA 2"/>
    <property type="match status" value="1"/>
</dbReference>
<dbReference type="InterPro" id="IPR036509">
    <property type="entry name" value="Met_Sox_Rdtase_MsrA_sf"/>
</dbReference>
<organism evidence="4">
    <name type="scientific">hydrothermal vent metagenome</name>
    <dbReference type="NCBI Taxonomy" id="652676"/>
    <lineage>
        <taxon>unclassified sequences</taxon>
        <taxon>metagenomes</taxon>
        <taxon>ecological metagenomes</taxon>
    </lineage>
</organism>
<dbReference type="AlphaFoldDB" id="A0A1W1BCD1"/>
<keyword evidence="2 4" id="KW-0560">Oxidoreductase</keyword>
<sequence>MREIVLGGGCFWCIEAVMRRVKGVKEAISGYAGGKREDPTYQQVCSGATGHAEVVKVIYDENEITLDELLDIFFAIHDPTTLNRQGADAGTQYRSVVYYENEEEKKAIEAAIERAQREHSDPIVTEVSPKPKFYKAEPYHQNYYDQNPMQGYCQVVIRPKVQKFLTKFSDKIKQ</sequence>
<accession>A0A1W1BCD1</accession>
<dbReference type="EMBL" id="FPHB01000013">
    <property type="protein sequence ID" value="SFV51129.1"/>
    <property type="molecule type" value="Genomic_DNA"/>
</dbReference>
<name>A0A1W1BCD1_9ZZZZ</name>
<dbReference type="HAMAP" id="MF_01401">
    <property type="entry name" value="MsrA"/>
    <property type="match status" value="1"/>
</dbReference>
<feature type="domain" description="Peptide methionine sulphoxide reductase MsrA" evidence="3">
    <location>
        <begin position="3"/>
        <end position="154"/>
    </location>
</feature>
<reference evidence="4" key="1">
    <citation type="submission" date="2016-10" db="EMBL/GenBank/DDBJ databases">
        <authorList>
            <person name="de Groot N.N."/>
        </authorList>
    </citation>
    <scope>NUCLEOTIDE SEQUENCE</scope>
</reference>
<dbReference type="GO" id="GO:0008113">
    <property type="term" value="F:peptide-methionine (S)-S-oxide reductase activity"/>
    <property type="evidence" value="ECO:0007669"/>
    <property type="project" value="UniProtKB-EC"/>
</dbReference>
<proteinExistence type="inferred from homology"/>
<dbReference type="NCBIfam" id="TIGR00401">
    <property type="entry name" value="msrA"/>
    <property type="match status" value="1"/>
</dbReference>
<dbReference type="Pfam" id="PF01625">
    <property type="entry name" value="PMSR"/>
    <property type="match status" value="1"/>
</dbReference>
<evidence type="ECO:0000313" key="4">
    <source>
        <dbReference type="EMBL" id="SFV51129.1"/>
    </source>
</evidence>
<protein>
    <recommendedName>
        <fullName evidence="1">peptide-methionine (S)-S-oxide reductase</fullName>
        <ecNumber evidence="1">1.8.4.11</ecNumber>
    </recommendedName>
</protein>
<dbReference type="PANTHER" id="PTHR43774">
    <property type="entry name" value="PEPTIDE METHIONINE SULFOXIDE REDUCTASE"/>
    <property type="match status" value="1"/>
</dbReference>
<gene>
    <name evidence="4" type="ORF">MNB_SM-7-133</name>
</gene>
<dbReference type="Gene3D" id="3.30.1060.10">
    <property type="entry name" value="Peptide methionine sulphoxide reductase MsrA"/>
    <property type="match status" value="1"/>
</dbReference>
<evidence type="ECO:0000256" key="2">
    <source>
        <dbReference type="ARBA" id="ARBA00023002"/>
    </source>
</evidence>
<dbReference type="InterPro" id="IPR002569">
    <property type="entry name" value="Met_Sox_Rdtase_MsrA_dom"/>
</dbReference>
<evidence type="ECO:0000259" key="3">
    <source>
        <dbReference type="Pfam" id="PF01625"/>
    </source>
</evidence>
<dbReference type="SUPFAM" id="SSF55068">
    <property type="entry name" value="Peptide methionine sulfoxide reductase"/>
    <property type="match status" value="1"/>
</dbReference>
<dbReference type="EC" id="1.8.4.11" evidence="1"/>